<name>A0A3M6TQ07_POCDA</name>
<evidence type="ECO:0000313" key="3">
    <source>
        <dbReference type="Proteomes" id="UP000275408"/>
    </source>
</evidence>
<dbReference type="Gene3D" id="3.10.100.10">
    <property type="entry name" value="Mannose-Binding Protein A, subunit A"/>
    <property type="match status" value="2"/>
</dbReference>
<dbReference type="OrthoDB" id="5988433at2759"/>
<dbReference type="CDD" id="cd00037">
    <property type="entry name" value="CLECT"/>
    <property type="match status" value="2"/>
</dbReference>
<evidence type="ECO:0000259" key="1">
    <source>
        <dbReference type="PROSITE" id="PS50041"/>
    </source>
</evidence>
<reference evidence="2 3" key="1">
    <citation type="journal article" date="2018" name="Sci. Rep.">
        <title>Comparative analysis of the Pocillopora damicornis genome highlights role of immune system in coral evolution.</title>
        <authorList>
            <person name="Cunning R."/>
            <person name="Bay R.A."/>
            <person name="Gillette P."/>
            <person name="Baker A.C."/>
            <person name="Traylor-Knowles N."/>
        </authorList>
    </citation>
    <scope>NUCLEOTIDE SEQUENCE [LARGE SCALE GENOMIC DNA]</scope>
    <source>
        <strain evidence="2">RSMAS</strain>
        <tissue evidence="2">Whole animal</tissue>
    </source>
</reference>
<comment type="caution">
    <text evidence="2">The sequence shown here is derived from an EMBL/GenBank/DDBJ whole genome shotgun (WGS) entry which is preliminary data.</text>
</comment>
<dbReference type="EMBL" id="RCHS01003223">
    <property type="protein sequence ID" value="RMX43344.1"/>
    <property type="molecule type" value="Genomic_DNA"/>
</dbReference>
<dbReference type="Proteomes" id="UP000275408">
    <property type="component" value="Unassembled WGS sequence"/>
</dbReference>
<accession>A0A3M6TQ07</accession>
<dbReference type="Pfam" id="PF00059">
    <property type="entry name" value="Lectin_C"/>
    <property type="match status" value="2"/>
</dbReference>
<dbReference type="PANTHER" id="PTHR22803">
    <property type="entry name" value="MANNOSE, PHOSPHOLIPASE, LECTIN RECEPTOR RELATED"/>
    <property type="match status" value="1"/>
</dbReference>
<dbReference type="InterPro" id="IPR016187">
    <property type="entry name" value="CTDL_fold"/>
</dbReference>
<organism evidence="2 3">
    <name type="scientific">Pocillopora damicornis</name>
    <name type="common">Cauliflower coral</name>
    <name type="synonym">Millepora damicornis</name>
    <dbReference type="NCBI Taxonomy" id="46731"/>
    <lineage>
        <taxon>Eukaryota</taxon>
        <taxon>Metazoa</taxon>
        <taxon>Cnidaria</taxon>
        <taxon>Anthozoa</taxon>
        <taxon>Hexacorallia</taxon>
        <taxon>Scleractinia</taxon>
        <taxon>Astrocoeniina</taxon>
        <taxon>Pocilloporidae</taxon>
        <taxon>Pocillopora</taxon>
    </lineage>
</organism>
<protein>
    <recommendedName>
        <fullName evidence="1">C-type lectin domain-containing protein</fullName>
    </recommendedName>
</protein>
<dbReference type="InterPro" id="IPR050111">
    <property type="entry name" value="C-type_lectin/snaclec_domain"/>
</dbReference>
<dbReference type="SMART" id="SM00034">
    <property type="entry name" value="CLECT"/>
    <property type="match status" value="2"/>
</dbReference>
<keyword evidence="3" id="KW-1185">Reference proteome</keyword>
<dbReference type="InterPro" id="IPR016186">
    <property type="entry name" value="C-type_lectin-like/link_sf"/>
</dbReference>
<proteinExistence type="predicted"/>
<evidence type="ECO:0000313" key="2">
    <source>
        <dbReference type="EMBL" id="RMX43344.1"/>
    </source>
</evidence>
<sequence length="277" mass="32419">MQWKGSECQETRFKTSWYTFSKWGRNWWRNRKACEHQGGYLVSIETQEEWQFINDEIQKRSSWNTSAWHIGLRFKNNTWTWLSGKKLNISKWRDYETEGRAEISKNESLFNKISGSEINAFICEMPEECSNMSFQNSWYIFTKKGGNWTTDRGICQSQGGDLVSIETEEEWNFIGDEIQNRSTMSNCSRACNHNPRYDKWYIGLEKKGENWTWVSGKLVNMPKWAGEPNCEGSVAHICKQTIKGNQSLFCGIHGSEKLAYICEIPKGKTKLLFIFDI</sequence>
<dbReference type="AlphaFoldDB" id="A0A3M6TQ07"/>
<gene>
    <name evidence="2" type="ORF">pdam_00021520</name>
</gene>
<dbReference type="SUPFAM" id="SSF56436">
    <property type="entry name" value="C-type lectin-like"/>
    <property type="match status" value="2"/>
</dbReference>
<dbReference type="PROSITE" id="PS50041">
    <property type="entry name" value="C_TYPE_LECTIN_2"/>
    <property type="match status" value="2"/>
</dbReference>
<feature type="domain" description="C-type lectin" evidence="1">
    <location>
        <begin position="134"/>
        <end position="263"/>
    </location>
</feature>
<dbReference type="InterPro" id="IPR001304">
    <property type="entry name" value="C-type_lectin-like"/>
</dbReference>
<feature type="domain" description="C-type lectin" evidence="1">
    <location>
        <begin position="13"/>
        <end position="124"/>
    </location>
</feature>